<dbReference type="PRINTS" id="PR00080">
    <property type="entry name" value="SDRFAMILY"/>
</dbReference>
<gene>
    <name evidence="5" type="ORF">ACFOEI_08620</name>
</gene>
<dbReference type="PRINTS" id="PR00081">
    <property type="entry name" value="GDHRDH"/>
</dbReference>
<comment type="caution">
    <text evidence="5">The sequence shown here is derived from an EMBL/GenBank/DDBJ whole genome shotgun (WGS) entry which is preliminary data.</text>
</comment>
<dbReference type="SUPFAM" id="SSF51735">
    <property type="entry name" value="NAD(P)-binding Rossmann-fold domains"/>
    <property type="match status" value="1"/>
</dbReference>
<protein>
    <submittedName>
        <fullName evidence="5">SDR family oxidoreductase</fullName>
    </submittedName>
</protein>
<comment type="similarity">
    <text evidence="1 3">Belongs to the short-chain dehydrogenases/reductases (SDR) family.</text>
</comment>
<evidence type="ECO:0000256" key="1">
    <source>
        <dbReference type="ARBA" id="ARBA00006484"/>
    </source>
</evidence>
<feature type="transmembrane region" description="Helical" evidence="4">
    <location>
        <begin position="301"/>
        <end position="320"/>
    </location>
</feature>
<evidence type="ECO:0000313" key="6">
    <source>
        <dbReference type="Proteomes" id="UP001595640"/>
    </source>
</evidence>
<dbReference type="InterPro" id="IPR036291">
    <property type="entry name" value="NAD(P)-bd_dom_sf"/>
</dbReference>
<evidence type="ECO:0000256" key="2">
    <source>
        <dbReference type="ARBA" id="ARBA00023002"/>
    </source>
</evidence>
<keyword evidence="6" id="KW-1185">Reference proteome</keyword>
<dbReference type="Pfam" id="PF00106">
    <property type="entry name" value="adh_short"/>
    <property type="match status" value="1"/>
</dbReference>
<dbReference type="Proteomes" id="UP001595640">
    <property type="component" value="Unassembled WGS sequence"/>
</dbReference>
<reference evidence="6" key="1">
    <citation type="journal article" date="2019" name="Int. J. Syst. Evol. Microbiol.">
        <title>The Global Catalogue of Microorganisms (GCM) 10K type strain sequencing project: providing services to taxonomists for standard genome sequencing and annotation.</title>
        <authorList>
            <consortium name="The Broad Institute Genomics Platform"/>
            <consortium name="The Broad Institute Genome Sequencing Center for Infectious Disease"/>
            <person name="Wu L."/>
            <person name="Ma J."/>
        </authorList>
    </citation>
    <scope>NUCLEOTIDE SEQUENCE [LARGE SCALE GENOMIC DNA]</scope>
    <source>
        <strain evidence="6">KCTC 12847</strain>
    </source>
</reference>
<dbReference type="PROSITE" id="PS00061">
    <property type="entry name" value="ADH_SHORT"/>
    <property type="match status" value="1"/>
</dbReference>
<dbReference type="NCBIfam" id="NF005495">
    <property type="entry name" value="PRK07109.1"/>
    <property type="match status" value="1"/>
</dbReference>
<name>A0ABV7M1J3_9GAMM</name>
<accession>A0ABV7M1J3</accession>
<keyword evidence="4" id="KW-0472">Membrane</keyword>
<dbReference type="InterPro" id="IPR020904">
    <property type="entry name" value="Sc_DH/Rdtase_CS"/>
</dbReference>
<dbReference type="EMBL" id="JBHRUH010000015">
    <property type="protein sequence ID" value="MFC3292132.1"/>
    <property type="molecule type" value="Genomic_DNA"/>
</dbReference>
<evidence type="ECO:0000256" key="4">
    <source>
        <dbReference type="SAM" id="Phobius"/>
    </source>
</evidence>
<keyword evidence="2" id="KW-0560">Oxidoreductase</keyword>
<proteinExistence type="inferred from homology"/>
<evidence type="ECO:0000256" key="3">
    <source>
        <dbReference type="RuleBase" id="RU000363"/>
    </source>
</evidence>
<dbReference type="Gene3D" id="3.40.50.720">
    <property type="entry name" value="NAD(P)-binding Rossmann-like Domain"/>
    <property type="match status" value="1"/>
</dbReference>
<dbReference type="RefSeq" id="WP_019019322.1">
    <property type="nucleotide sequence ID" value="NZ_BMXD01000002.1"/>
</dbReference>
<sequence length="327" mass="35253">MSHDLQDAVVVITGASSGIGRATAHEFARQGAALFLASRDKQALHDVAEECHRQGGQARIVVADVTRSEDVERLARTAFDTAGRIDVWVNNAGIGALGAFDEIPLESHEQVIQTDLLGYVRGAHAVLPYFKRQQSGVLINNISLGGFAPQPYAASYSAAKFGLRGFAESLRGELHAWPHIHVCNLYPPVMDTPGFRDGGNYTGRATKPVPPVYDPRRTARAIVNAARRPRHSVYVGSVSLLAKFAYALVPGFNLANARMVETALGRADPDATSSGNLFAPPSGERRIDGGFRDPAAQRTTALATTAVAAAVLGGFCLYQWRRRHQDR</sequence>
<keyword evidence="4" id="KW-1133">Transmembrane helix</keyword>
<keyword evidence="4" id="KW-0812">Transmembrane</keyword>
<organism evidence="5 6">
    <name type="scientific">Modicisalibacter luteus</name>
    <dbReference type="NCBI Taxonomy" id="453962"/>
    <lineage>
        <taxon>Bacteria</taxon>
        <taxon>Pseudomonadati</taxon>
        <taxon>Pseudomonadota</taxon>
        <taxon>Gammaproteobacteria</taxon>
        <taxon>Oceanospirillales</taxon>
        <taxon>Halomonadaceae</taxon>
        <taxon>Modicisalibacter</taxon>
    </lineage>
</organism>
<dbReference type="PANTHER" id="PTHR44196:SF1">
    <property type="entry name" value="DEHYDROGENASE_REDUCTASE SDR FAMILY MEMBER 7B"/>
    <property type="match status" value="1"/>
</dbReference>
<dbReference type="InterPro" id="IPR002347">
    <property type="entry name" value="SDR_fam"/>
</dbReference>
<evidence type="ECO:0000313" key="5">
    <source>
        <dbReference type="EMBL" id="MFC3292132.1"/>
    </source>
</evidence>
<dbReference type="NCBIfam" id="NF004792">
    <property type="entry name" value="PRK06139.1"/>
    <property type="match status" value="1"/>
</dbReference>
<dbReference type="PANTHER" id="PTHR44196">
    <property type="entry name" value="DEHYDROGENASE/REDUCTASE SDR FAMILY MEMBER 7B"/>
    <property type="match status" value="1"/>
</dbReference>